<reference evidence="9 10" key="1">
    <citation type="submission" date="2021-01" db="EMBL/GenBank/DDBJ databases">
        <title>Genomic Encyclopedia of Type Strains, Phase IV (KMG-IV): sequencing the most valuable type-strain genomes for metagenomic binning, comparative biology and taxonomic classification.</title>
        <authorList>
            <person name="Goeker M."/>
        </authorList>
    </citation>
    <scope>NUCLEOTIDE SEQUENCE [LARGE SCALE GENOMIC DNA]</scope>
    <source>
        <strain evidence="9 10">DSM 23711</strain>
    </source>
</reference>
<sequence length="278" mass="31155">MLTLLYAFNFLVSSYGTRVISSASKLYLLDNTPTEVISLVFLLLVTYGVAGSTVALLRINLMFFFIVVGIILLLQMINFGFFEAENIKPGLITDWNGILNGSKEAYLYFVGMEILLFYGFLMKRPTETSKAMIIGITIPILLYLIIFIFTIGVLSNDVVRNMIYPSIAIAKEVELPGGFFERFESVFFTIMIMTIFNTTAMAFNVSILALGSIFHTVKKGVWILILAPIIYIFAMSLQSIIDLHHIRQFFIYIGMISSALIPSLLLVISKLRGVKGSE</sequence>
<evidence type="ECO:0000256" key="5">
    <source>
        <dbReference type="ARBA" id="ARBA00022692"/>
    </source>
</evidence>
<evidence type="ECO:0000313" key="9">
    <source>
        <dbReference type="EMBL" id="MBM7572564.1"/>
    </source>
</evidence>
<feature type="transmembrane region" description="Helical" evidence="8">
    <location>
        <begin position="133"/>
        <end position="154"/>
    </location>
</feature>
<dbReference type="EMBL" id="JAFBDR010000018">
    <property type="protein sequence ID" value="MBM7572564.1"/>
    <property type="molecule type" value="Genomic_DNA"/>
</dbReference>
<dbReference type="NCBIfam" id="TIGR00912">
    <property type="entry name" value="2A0309"/>
    <property type="match status" value="1"/>
</dbReference>
<accession>A0ABS2N398</accession>
<evidence type="ECO:0000256" key="7">
    <source>
        <dbReference type="ARBA" id="ARBA00023136"/>
    </source>
</evidence>
<evidence type="ECO:0000256" key="6">
    <source>
        <dbReference type="ARBA" id="ARBA00022989"/>
    </source>
</evidence>
<feature type="transmembrane region" description="Helical" evidence="8">
    <location>
        <begin position="249"/>
        <end position="268"/>
    </location>
</feature>
<feature type="transmembrane region" description="Helical" evidence="8">
    <location>
        <begin position="105"/>
        <end position="121"/>
    </location>
</feature>
<feature type="transmembrane region" description="Helical" evidence="8">
    <location>
        <begin position="36"/>
        <end position="56"/>
    </location>
</feature>
<gene>
    <name evidence="9" type="ORF">JOC48_003092</name>
</gene>
<keyword evidence="4" id="KW-0309">Germination</keyword>
<dbReference type="Proteomes" id="UP001296943">
    <property type="component" value="Unassembled WGS sequence"/>
</dbReference>
<dbReference type="Pfam" id="PF03845">
    <property type="entry name" value="Spore_permease"/>
    <property type="match status" value="1"/>
</dbReference>
<organism evidence="9 10">
    <name type="scientific">Aquibacillus albus</name>
    <dbReference type="NCBI Taxonomy" id="1168171"/>
    <lineage>
        <taxon>Bacteria</taxon>
        <taxon>Bacillati</taxon>
        <taxon>Bacillota</taxon>
        <taxon>Bacilli</taxon>
        <taxon>Bacillales</taxon>
        <taxon>Bacillaceae</taxon>
        <taxon>Aquibacillus</taxon>
    </lineage>
</organism>
<keyword evidence="5 8" id="KW-0812">Transmembrane</keyword>
<evidence type="ECO:0000313" key="10">
    <source>
        <dbReference type="Proteomes" id="UP001296943"/>
    </source>
</evidence>
<feature type="transmembrane region" description="Helical" evidence="8">
    <location>
        <begin position="186"/>
        <end position="209"/>
    </location>
</feature>
<dbReference type="InterPro" id="IPR004761">
    <property type="entry name" value="Spore_GerAB"/>
</dbReference>
<comment type="similarity">
    <text evidence="2">Belongs to the amino acid-polyamine-organocation (APC) superfamily. Spore germination protein (SGP) (TC 2.A.3.9) family.</text>
</comment>
<dbReference type="PANTHER" id="PTHR34975:SF2">
    <property type="entry name" value="SPORE GERMINATION PROTEIN A2"/>
    <property type="match status" value="1"/>
</dbReference>
<keyword evidence="7 8" id="KW-0472">Membrane</keyword>
<comment type="caution">
    <text evidence="9">The sequence shown here is derived from an EMBL/GenBank/DDBJ whole genome shotgun (WGS) entry which is preliminary data.</text>
</comment>
<comment type="subcellular location">
    <subcellularLocation>
        <location evidence="1">Membrane</location>
        <topology evidence="1">Multi-pass membrane protein</topology>
    </subcellularLocation>
</comment>
<protein>
    <submittedName>
        <fullName evidence="9">Spore germination protein</fullName>
    </submittedName>
</protein>
<evidence type="ECO:0000256" key="2">
    <source>
        <dbReference type="ARBA" id="ARBA00007998"/>
    </source>
</evidence>
<dbReference type="PANTHER" id="PTHR34975">
    <property type="entry name" value="SPORE GERMINATION PROTEIN A2"/>
    <property type="match status" value="1"/>
</dbReference>
<name>A0ABS2N398_9BACI</name>
<keyword evidence="3" id="KW-0813">Transport</keyword>
<keyword evidence="10" id="KW-1185">Reference proteome</keyword>
<proteinExistence type="inferred from homology"/>
<feature type="transmembrane region" description="Helical" evidence="8">
    <location>
        <begin position="221"/>
        <end position="243"/>
    </location>
</feature>
<evidence type="ECO:0000256" key="4">
    <source>
        <dbReference type="ARBA" id="ARBA00022544"/>
    </source>
</evidence>
<evidence type="ECO:0000256" key="3">
    <source>
        <dbReference type="ARBA" id="ARBA00022448"/>
    </source>
</evidence>
<dbReference type="Gene3D" id="1.20.1740.10">
    <property type="entry name" value="Amino acid/polyamine transporter I"/>
    <property type="match status" value="1"/>
</dbReference>
<keyword evidence="6 8" id="KW-1133">Transmembrane helix</keyword>
<feature type="transmembrane region" description="Helical" evidence="8">
    <location>
        <begin position="63"/>
        <end position="82"/>
    </location>
</feature>
<evidence type="ECO:0000256" key="1">
    <source>
        <dbReference type="ARBA" id="ARBA00004141"/>
    </source>
</evidence>
<evidence type="ECO:0000256" key="8">
    <source>
        <dbReference type="SAM" id="Phobius"/>
    </source>
</evidence>